<dbReference type="InParanoid" id="A0A0L0HAW4"/>
<dbReference type="GeneID" id="27689754"/>
<dbReference type="STRING" id="645134.A0A0L0HAW4"/>
<keyword evidence="3" id="KW-1185">Reference proteome</keyword>
<dbReference type="AlphaFoldDB" id="A0A0L0HAW4"/>
<dbReference type="EMBL" id="KQ257461">
    <property type="protein sequence ID" value="KNC98034.1"/>
    <property type="molecule type" value="Genomic_DNA"/>
</dbReference>
<name>A0A0L0HAW4_SPIPD</name>
<dbReference type="OMA" id="CSTHQSH"/>
<evidence type="ECO:0000256" key="1">
    <source>
        <dbReference type="SAM" id="MobiDB-lite"/>
    </source>
</evidence>
<dbReference type="VEuPathDB" id="FungiDB:SPPG_06453"/>
<evidence type="ECO:0000313" key="3">
    <source>
        <dbReference type="Proteomes" id="UP000053201"/>
    </source>
</evidence>
<dbReference type="RefSeq" id="XP_016606074.1">
    <property type="nucleotide sequence ID" value="XM_016754658.1"/>
</dbReference>
<feature type="region of interest" description="Disordered" evidence="1">
    <location>
        <begin position="122"/>
        <end position="156"/>
    </location>
</feature>
<feature type="region of interest" description="Disordered" evidence="1">
    <location>
        <begin position="430"/>
        <end position="483"/>
    </location>
</feature>
<dbReference type="Proteomes" id="UP000053201">
    <property type="component" value="Unassembled WGS sequence"/>
</dbReference>
<evidence type="ECO:0000313" key="2">
    <source>
        <dbReference type="EMBL" id="KNC98034.1"/>
    </source>
</evidence>
<dbReference type="OrthoDB" id="5573160at2759"/>
<feature type="region of interest" description="Disordered" evidence="1">
    <location>
        <begin position="72"/>
        <end position="92"/>
    </location>
</feature>
<evidence type="ECO:0008006" key="4">
    <source>
        <dbReference type="Google" id="ProtNLM"/>
    </source>
</evidence>
<gene>
    <name evidence="2" type="ORF">SPPG_06453</name>
</gene>
<feature type="compositionally biased region" description="Low complexity" evidence="1">
    <location>
        <begin position="453"/>
        <end position="467"/>
    </location>
</feature>
<organism evidence="2 3">
    <name type="scientific">Spizellomyces punctatus (strain DAOM BR117)</name>
    <dbReference type="NCBI Taxonomy" id="645134"/>
    <lineage>
        <taxon>Eukaryota</taxon>
        <taxon>Fungi</taxon>
        <taxon>Fungi incertae sedis</taxon>
        <taxon>Chytridiomycota</taxon>
        <taxon>Chytridiomycota incertae sedis</taxon>
        <taxon>Chytridiomycetes</taxon>
        <taxon>Spizellomycetales</taxon>
        <taxon>Spizellomycetaceae</taxon>
        <taxon>Spizellomyces</taxon>
    </lineage>
</organism>
<proteinExistence type="predicted"/>
<feature type="compositionally biased region" description="Basic and acidic residues" evidence="1">
    <location>
        <begin position="74"/>
        <end position="88"/>
    </location>
</feature>
<feature type="compositionally biased region" description="Low complexity" evidence="1">
    <location>
        <begin position="131"/>
        <end position="148"/>
    </location>
</feature>
<protein>
    <recommendedName>
        <fullName evidence="4">FAR1 domain-containing protein</fullName>
    </recommendedName>
</protein>
<accession>A0A0L0HAW4</accession>
<feature type="region of interest" description="Disordered" evidence="1">
    <location>
        <begin position="168"/>
        <end position="201"/>
    </location>
</feature>
<feature type="region of interest" description="Disordered" evidence="1">
    <location>
        <begin position="328"/>
        <end position="353"/>
    </location>
</feature>
<reference evidence="2 3" key="1">
    <citation type="submission" date="2009-08" db="EMBL/GenBank/DDBJ databases">
        <title>The Genome Sequence of Spizellomyces punctatus strain DAOM BR117.</title>
        <authorList>
            <consortium name="The Broad Institute Genome Sequencing Platform"/>
            <person name="Russ C."/>
            <person name="Cuomo C."/>
            <person name="Shea T."/>
            <person name="Young S.K."/>
            <person name="Zeng Q."/>
            <person name="Koehrsen M."/>
            <person name="Haas B."/>
            <person name="Borodovsky M."/>
            <person name="Guigo R."/>
            <person name="Alvarado L."/>
            <person name="Berlin A."/>
            <person name="Bochicchio J."/>
            <person name="Borenstein D."/>
            <person name="Chapman S."/>
            <person name="Chen Z."/>
            <person name="Engels R."/>
            <person name="Freedman E."/>
            <person name="Gellesch M."/>
            <person name="Goldberg J."/>
            <person name="Griggs A."/>
            <person name="Gujja S."/>
            <person name="Heiman D."/>
            <person name="Hepburn T."/>
            <person name="Howarth C."/>
            <person name="Jen D."/>
            <person name="Larson L."/>
            <person name="Lewis B."/>
            <person name="Mehta T."/>
            <person name="Park D."/>
            <person name="Pearson M."/>
            <person name="Roberts A."/>
            <person name="Saif S."/>
            <person name="Shenoy N."/>
            <person name="Sisk P."/>
            <person name="Stolte C."/>
            <person name="Sykes S."/>
            <person name="Thomson T."/>
            <person name="Walk T."/>
            <person name="White J."/>
            <person name="Yandava C."/>
            <person name="Burger G."/>
            <person name="Gray M.W."/>
            <person name="Holland P.W.H."/>
            <person name="King N."/>
            <person name="Lang F.B.F."/>
            <person name="Roger A.J."/>
            <person name="Ruiz-Trillo I."/>
            <person name="Lander E."/>
            <person name="Nusbaum C."/>
        </authorList>
    </citation>
    <scope>NUCLEOTIDE SEQUENCE [LARGE SCALE GENOMIC DNA]</scope>
    <source>
        <strain evidence="2 3">DAOM BR117</strain>
    </source>
</reference>
<sequence>MVALTASPPVLLTSSFEHSLRPCSDVQGTGTQLVTTHAMTHSYELDSHHTSDEHFAELEASDIGAQFDGLSSVHSEHVPSPHSPHESLPHSPSVAHLVASPVRLASDGADRTTDSDLQLKQETHQNGDSSQQQQQQQQHQEQQQLQQATHHHQQQPDLKIEGPYLSDVIPSTLSLPHMGEPPLHPSHPHQHAHPHHDPTSTFSHFAAPASTHMHSPALQPHRTGRARAQTFHFGSPANVTYSPMSTYAPLTQQVYSFPYSSGRFQYQGMSQSMSPLATVPEHPLPPISTTQQLSPHEHMFTIPPPPLSDSDRPVLQFRHQQQQQQHFFHDGQQRMRRSPPAMTRQRSSSDQVMRPSTLLVDTGMARRPSVMSYNGAMVSPLGTPTPDPYEGHMSVSAGAIMMGGHMGSLGDPLGQPMGYGTGYLNPAHLSQPHTRRRAPSAPLIPHPSYFHTPVASPSESSSPHDSPQMLHYSTDPSSTPIMNPVDEDFKRRILQLKFEEREIAIDFLKDQAKQAGFSVLVRTSRPDYVVIICNCGRRVKQVEGERKRKRKRKTAMTGCEWHVILFRRNIPGSTAPRMWEFRASSKMEHNHPLNLNDD</sequence>